<sequence length="450" mass="50283">MKIIIRLSLASVLCILCVGAGAQQKNSTRQIHTFSAKEAVDYALQNSVQVKNALLDIKLQYQQNKQVTAAALPHVTGSVDFTDFLSIPTQLIPAEFAGGPAGTYFPVKFGTKYTGSYGANLQQILFDGQVFVGLQARKAAIKNAVLTADITKEQIKANVYKVYYQLVVAKRQITTLDANIENYEKLLHDTKIIYTNGFAEKLDVDKVQVQLINLQTQRLKAENQIAAGKEGLKLLMNIPQSDSLYLSDTLSDEELKSNILDAGYNYEDRKQFQQLETAIELGKYNVKRYQLSRIPTLTFSANYNNNAQRTTFNFFKKDEPWYSSSFLSLHLAIPIFDGGERQANINSARLNLQKLTNNADQLKQSIDNDVAQARINMKSAILTMDAQKKNIELAQQVYNSTKLKYEQGLGSNQEISTAQADLVTAQNNYYSSLYDAIIAKIDYLTATGKL</sequence>
<comment type="similarity">
    <text evidence="2">Belongs to the outer membrane factor (OMF) (TC 1.B.17) family.</text>
</comment>
<proteinExistence type="inferred from homology"/>
<comment type="subcellular location">
    <subcellularLocation>
        <location evidence="1">Cell outer membrane</location>
    </subcellularLocation>
</comment>
<protein>
    <submittedName>
        <fullName evidence="10">TolC family protein</fullName>
    </submittedName>
</protein>
<gene>
    <name evidence="10" type="ORF">EFY79_01565</name>
</gene>
<evidence type="ECO:0000256" key="5">
    <source>
        <dbReference type="ARBA" id="ARBA00022692"/>
    </source>
</evidence>
<dbReference type="GO" id="GO:0015288">
    <property type="term" value="F:porin activity"/>
    <property type="evidence" value="ECO:0007669"/>
    <property type="project" value="TreeGrafter"/>
</dbReference>
<organism evidence="10 11">
    <name type="scientific">Hanamia caeni</name>
    <dbReference type="NCBI Taxonomy" id="2294116"/>
    <lineage>
        <taxon>Bacteria</taxon>
        <taxon>Pseudomonadati</taxon>
        <taxon>Bacteroidota</taxon>
        <taxon>Chitinophagia</taxon>
        <taxon>Chitinophagales</taxon>
        <taxon>Chitinophagaceae</taxon>
        <taxon>Hanamia</taxon>
    </lineage>
</organism>
<dbReference type="Gene3D" id="1.20.1600.10">
    <property type="entry name" value="Outer membrane efflux proteins (OEP)"/>
    <property type="match status" value="1"/>
</dbReference>
<keyword evidence="9" id="KW-0732">Signal</keyword>
<feature type="signal peptide" evidence="9">
    <location>
        <begin position="1"/>
        <end position="22"/>
    </location>
</feature>
<evidence type="ECO:0000256" key="2">
    <source>
        <dbReference type="ARBA" id="ARBA00007613"/>
    </source>
</evidence>
<evidence type="ECO:0000256" key="3">
    <source>
        <dbReference type="ARBA" id="ARBA00022448"/>
    </source>
</evidence>
<dbReference type="PANTHER" id="PTHR30026">
    <property type="entry name" value="OUTER MEMBRANE PROTEIN TOLC"/>
    <property type="match status" value="1"/>
</dbReference>
<reference evidence="10 11" key="1">
    <citation type="submission" date="2018-11" db="EMBL/GenBank/DDBJ databases">
        <title>Draft genome sequence of Ferruginibacter sp. BO-59.</title>
        <authorList>
            <person name="Im W.T."/>
        </authorList>
    </citation>
    <scope>NUCLEOTIDE SEQUENCE [LARGE SCALE GENOMIC DNA]</scope>
    <source>
        <strain evidence="10 11">BO-59</strain>
    </source>
</reference>
<dbReference type="GO" id="GO:1990281">
    <property type="term" value="C:efflux pump complex"/>
    <property type="evidence" value="ECO:0007669"/>
    <property type="project" value="TreeGrafter"/>
</dbReference>
<dbReference type="EMBL" id="RJJR01000001">
    <property type="protein sequence ID" value="RNI40015.1"/>
    <property type="molecule type" value="Genomic_DNA"/>
</dbReference>
<dbReference type="RefSeq" id="WP_123118906.1">
    <property type="nucleotide sequence ID" value="NZ_RJJR01000001.1"/>
</dbReference>
<evidence type="ECO:0000313" key="11">
    <source>
        <dbReference type="Proteomes" id="UP000267223"/>
    </source>
</evidence>
<evidence type="ECO:0000256" key="7">
    <source>
        <dbReference type="ARBA" id="ARBA00023237"/>
    </source>
</evidence>
<evidence type="ECO:0000256" key="1">
    <source>
        <dbReference type="ARBA" id="ARBA00004442"/>
    </source>
</evidence>
<comment type="caution">
    <text evidence="10">The sequence shown here is derived from an EMBL/GenBank/DDBJ whole genome shotgun (WGS) entry which is preliminary data.</text>
</comment>
<feature type="coiled-coil region" evidence="8">
    <location>
        <begin position="166"/>
        <end position="224"/>
    </location>
</feature>
<dbReference type="GO" id="GO:0009279">
    <property type="term" value="C:cell outer membrane"/>
    <property type="evidence" value="ECO:0007669"/>
    <property type="project" value="UniProtKB-SubCell"/>
</dbReference>
<keyword evidence="6" id="KW-0472">Membrane</keyword>
<dbReference type="PANTHER" id="PTHR30026:SF20">
    <property type="entry name" value="OUTER MEMBRANE PROTEIN TOLC"/>
    <property type="match status" value="1"/>
</dbReference>
<name>A0A3M9NRC2_9BACT</name>
<dbReference type="Pfam" id="PF02321">
    <property type="entry name" value="OEP"/>
    <property type="match status" value="2"/>
</dbReference>
<dbReference type="GO" id="GO:0015562">
    <property type="term" value="F:efflux transmembrane transporter activity"/>
    <property type="evidence" value="ECO:0007669"/>
    <property type="project" value="InterPro"/>
</dbReference>
<keyword evidence="3" id="KW-0813">Transport</keyword>
<keyword evidence="5" id="KW-0812">Transmembrane</keyword>
<keyword evidence="11" id="KW-1185">Reference proteome</keyword>
<accession>A0A3M9NRC2</accession>
<keyword evidence="4" id="KW-1134">Transmembrane beta strand</keyword>
<feature type="coiled-coil region" evidence="8">
    <location>
        <begin position="345"/>
        <end position="372"/>
    </location>
</feature>
<dbReference type="InterPro" id="IPR051906">
    <property type="entry name" value="TolC-like"/>
</dbReference>
<feature type="chain" id="PRO_5018057183" evidence="9">
    <location>
        <begin position="23"/>
        <end position="450"/>
    </location>
</feature>
<dbReference type="SUPFAM" id="SSF56954">
    <property type="entry name" value="Outer membrane efflux proteins (OEP)"/>
    <property type="match status" value="1"/>
</dbReference>
<evidence type="ECO:0000256" key="6">
    <source>
        <dbReference type="ARBA" id="ARBA00023136"/>
    </source>
</evidence>
<evidence type="ECO:0000256" key="4">
    <source>
        <dbReference type="ARBA" id="ARBA00022452"/>
    </source>
</evidence>
<dbReference type="InterPro" id="IPR003423">
    <property type="entry name" value="OMP_efflux"/>
</dbReference>
<evidence type="ECO:0000256" key="9">
    <source>
        <dbReference type="SAM" id="SignalP"/>
    </source>
</evidence>
<evidence type="ECO:0000313" key="10">
    <source>
        <dbReference type="EMBL" id="RNI40015.1"/>
    </source>
</evidence>
<evidence type="ECO:0000256" key="8">
    <source>
        <dbReference type="SAM" id="Coils"/>
    </source>
</evidence>
<dbReference type="AlphaFoldDB" id="A0A3M9NRC2"/>
<dbReference type="OrthoDB" id="367883at2"/>
<dbReference type="Proteomes" id="UP000267223">
    <property type="component" value="Unassembled WGS sequence"/>
</dbReference>
<keyword evidence="7" id="KW-0998">Cell outer membrane</keyword>
<keyword evidence="8" id="KW-0175">Coiled coil</keyword>